<feature type="transmembrane region" description="Helical" evidence="1">
    <location>
        <begin position="41"/>
        <end position="66"/>
    </location>
</feature>
<evidence type="ECO:0000313" key="3">
    <source>
        <dbReference type="EMBL" id="TSC92637.1"/>
    </source>
</evidence>
<dbReference type="SUPFAM" id="SSF109604">
    <property type="entry name" value="HD-domain/PDEase-like"/>
    <property type="match status" value="1"/>
</dbReference>
<dbReference type="InterPro" id="IPR006675">
    <property type="entry name" value="HDIG_dom"/>
</dbReference>
<sequence>MHKKYRYLFILLVAVWLAIFCLSFLFNLIGRTFEFSSFWRLLMMALSGLISAIIITFIVIYTTPVLKEYLHTLRSLLRLDTLSHPLLLKLQQKAPASFHHSLMVANLAHRAGKAIGADPLLTRIGGYYHDIGKAINPEYYFENNSLQKELTKISDFKLKALKLSSHVKNGVLLAKQYHLPQGIIDLIIQSHGTSEISFLHKKAQELKIKINKKDLRYQGIKPQTKEAAILMLADGVESKIRSQKILTKQMIDEIINEIISSKLNDRQIELSGITQSELYKIKKALTEGVEIIHHQRLKYPNDQN</sequence>
<keyword evidence="1" id="KW-0472">Membrane</keyword>
<accession>A0A554LIE5</accession>
<dbReference type="EMBL" id="VMGK01000018">
    <property type="protein sequence ID" value="TSC92637.1"/>
    <property type="molecule type" value="Genomic_DNA"/>
</dbReference>
<evidence type="ECO:0000256" key="1">
    <source>
        <dbReference type="SAM" id="Phobius"/>
    </source>
</evidence>
<evidence type="ECO:0000313" key="4">
    <source>
        <dbReference type="Proteomes" id="UP000315689"/>
    </source>
</evidence>
<dbReference type="CDD" id="cd00077">
    <property type="entry name" value="HDc"/>
    <property type="match status" value="1"/>
</dbReference>
<feature type="transmembrane region" description="Helical" evidence="1">
    <location>
        <begin position="7"/>
        <end position="29"/>
    </location>
</feature>
<keyword evidence="1" id="KW-1133">Transmembrane helix</keyword>
<dbReference type="Gene3D" id="1.10.3210.10">
    <property type="entry name" value="Hypothetical protein af1432"/>
    <property type="match status" value="1"/>
</dbReference>
<keyword evidence="1" id="KW-0812">Transmembrane</keyword>
<dbReference type="NCBIfam" id="TIGR00277">
    <property type="entry name" value="HDIG"/>
    <property type="match status" value="1"/>
</dbReference>
<dbReference type="InterPro" id="IPR003607">
    <property type="entry name" value="HD/PDEase_dom"/>
</dbReference>
<dbReference type="Pfam" id="PF01966">
    <property type="entry name" value="HD"/>
    <property type="match status" value="1"/>
</dbReference>
<dbReference type="InterPro" id="IPR052722">
    <property type="entry name" value="PgpH_phosphodiesterase"/>
</dbReference>
<keyword evidence="3" id="KW-0378">Hydrolase</keyword>
<dbReference type="PANTHER" id="PTHR36442:SF1">
    <property type="entry name" value="CYCLIC-DI-AMP PHOSPHODIESTERASE PGPH"/>
    <property type="match status" value="1"/>
</dbReference>
<organism evidence="3 4">
    <name type="scientific">Candidatus Berkelbacteria bacterium Licking1014_7</name>
    <dbReference type="NCBI Taxonomy" id="2017147"/>
    <lineage>
        <taxon>Bacteria</taxon>
        <taxon>Candidatus Berkelbacteria</taxon>
    </lineage>
</organism>
<evidence type="ECO:0000259" key="2">
    <source>
        <dbReference type="PROSITE" id="PS51831"/>
    </source>
</evidence>
<proteinExistence type="predicted"/>
<reference evidence="3 4" key="1">
    <citation type="submission" date="2017-07" db="EMBL/GenBank/DDBJ databases">
        <title>Mechanisms for carbon and nitrogen cycling indicate functional differentiation within the Candidate Phyla Radiation.</title>
        <authorList>
            <person name="Danczak R.E."/>
            <person name="Johnston M.D."/>
            <person name="Kenah C."/>
            <person name="Slattery M."/>
            <person name="Wrighton K.C."/>
            <person name="Wilkins M.J."/>
        </authorList>
    </citation>
    <scope>NUCLEOTIDE SEQUENCE [LARGE SCALE GENOMIC DNA]</scope>
    <source>
        <strain evidence="3">Licking1014_7</strain>
    </source>
</reference>
<feature type="domain" description="HD" evidence="2">
    <location>
        <begin position="97"/>
        <end position="239"/>
    </location>
</feature>
<dbReference type="GO" id="GO:0016787">
    <property type="term" value="F:hydrolase activity"/>
    <property type="evidence" value="ECO:0007669"/>
    <property type="project" value="UniProtKB-KW"/>
</dbReference>
<dbReference type="InterPro" id="IPR006674">
    <property type="entry name" value="HD_domain"/>
</dbReference>
<protein>
    <submittedName>
        <fullName evidence="3">7TM receptor with intracellular metal dependent phosphohydrolase</fullName>
    </submittedName>
</protein>
<dbReference type="PANTHER" id="PTHR36442">
    <property type="entry name" value="CYCLIC-DI-AMP PHOSPHODIESTERASE PGPH"/>
    <property type="match status" value="1"/>
</dbReference>
<dbReference type="Proteomes" id="UP000315689">
    <property type="component" value="Unassembled WGS sequence"/>
</dbReference>
<dbReference type="AlphaFoldDB" id="A0A554LIE5"/>
<dbReference type="PROSITE" id="PS51831">
    <property type="entry name" value="HD"/>
    <property type="match status" value="1"/>
</dbReference>
<gene>
    <name evidence="3" type="ORF">CEN89_567</name>
</gene>
<name>A0A554LIE5_9BACT</name>
<keyword evidence="3" id="KW-0675">Receptor</keyword>
<comment type="caution">
    <text evidence="3">The sequence shown here is derived from an EMBL/GenBank/DDBJ whole genome shotgun (WGS) entry which is preliminary data.</text>
</comment>
<dbReference type="SMART" id="SM00471">
    <property type="entry name" value="HDc"/>
    <property type="match status" value="1"/>
</dbReference>